<sequence>MRVFVTGASGFVGSAVVRELMGAGHEVVGLARSDNSAAALRAAGAQVHRGDLDDLDSLRRGAEAADGVIHTAFKHDFSNIAASGVIDLHAIEAMGSVLEGTGKPFVTTSAFLVERGVFGTEEDAAHPDSVAPFRVASEEATLALADRGVRASVVRLPPSVHGRDDGAFVPKLIDIARDKGVSATIDAGTNHWPAVHRLDAARLYRLALEKADAGTRVHAIDDEGVPFHAIATAIGQGLGVPVVQVAGAEAAAHFGWFAHFIALDLRASSTLTRQRLSWKPEQPDLLADLAEGHYFEEGRRSIL</sequence>
<dbReference type="EMBL" id="CP034463">
    <property type="protein sequence ID" value="AZP18601.1"/>
    <property type="molecule type" value="Genomic_DNA"/>
</dbReference>
<dbReference type="CDD" id="cd05262">
    <property type="entry name" value="SDR_a7"/>
    <property type="match status" value="1"/>
</dbReference>
<dbReference type="RefSeq" id="WP_126272739.1">
    <property type="nucleotide sequence ID" value="NZ_CP034463.1"/>
</dbReference>
<dbReference type="InterPro" id="IPR001509">
    <property type="entry name" value="Epimerase_deHydtase"/>
</dbReference>
<proteinExistence type="predicted"/>
<dbReference type="AlphaFoldDB" id="A0A3S9I2N5"/>
<protein>
    <submittedName>
        <fullName evidence="2">SDR family oxidoreductase</fullName>
    </submittedName>
</protein>
<evidence type="ECO:0000259" key="1">
    <source>
        <dbReference type="Pfam" id="PF01370"/>
    </source>
</evidence>
<dbReference type="KEGG" id="saqu:EJC51_22435"/>
<evidence type="ECO:0000313" key="3">
    <source>
        <dbReference type="Proteomes" id="UP000280197"/>
    </source>
</evidence>
<dbReference type="SUPFAM" id="SSF51735">
    <property type="entry name" value="NAD(P)-binding Rossmann-fold domains"/>
    <property type="match status" value="1"/>
</dbReference>
<dbReference type="PANTHER" id="PTHR48079:SF6">
    <property type="entry name" value="NAD(P)-BINDING DOMAIN-CONTAINING PROTEIN-RELATED"/>
    <property type="match status" value="1"/>
</dbReference>
<keyword evidence="3" id="KW-1185">Reference proteome</keyword>
<gene>
    <name evidence="2" type="ORF">EJC51_22435</name>
</gene>
<dbReference type="PANTHER" id="PTHR48079">
    <property type="entry name" value="PROTEIN YEEZ"/>
    <property type="match status" value="1"/>
</dbReference>
<dbReference type="Gene3D" id="3.40.50.720">
    <property type="entry name" value="NAD(P)-binding Rossmann-like Domain"/>
    <property type="match status" value="1"/>
</dbReference>
<dbReference type="Pfam" id="PF01370">
    <property type="entry name" value="Epimerase"/>
    <property type="match status" value="1"/>
</dbReference>
<dbReference type="Proteomes" id="UP000280197">
    <property type="component" value="Chromosome"/>
</dbReference>
<accession>A0A3S9I2N5</accession>
<name>A0A3S9I2N5_9ACTN</name>
<feature type="domain" description="NAD-dependent epimerase/dehydratase" evidence="1">
    <location>
        <begin position="3"/>
        <end position="216"/>
    </location>
</feature>
<dbReference type="GO" id="GO:0004029">
    <property type="term" value="F:aldehyde dehydrogenase (NAD+) activity"/>
    <property type="evidence" value="ECO:0007669"/>
    <property type="project" value="TreeGrafter"/>
</dbReference>
<dbReference type="GO" id="GO:0005737">
    <property type="term" value="C:cytoplasm"/>
    <property type="evidence" value="ECO:0007669"/>
    <property type="project" value="TreeGrafter"/>
</dbReference>
<dbReference type="InterPro" id="IPR051783">
    <property type="entry name" value="NAD(P)-dependent_oxidoreduct"/>
</dbReference>
<dbReference type="InterPro" id="IPR036291">
    <property type="entry name" value="NAD(P)-bd_dom_sf"/>
</dbReference>
<reference evidence="2 3" key="1">
    <citation type="submission" date="2018-12" db="EMBL/GenBank/DDBJ databases">
        <authorList>
            <person name="Li K."/>
        </authorList>
    </citation>
    <scope>NUCLEOTIDE SEQUENCE [LARGE SCALE GENOMIC DNA]</scope>
    <source>
        <strain evidence="3">CR22</strain>
    </source>
</reference>
<evidence type="ECO:0000313" key="2">
    <source>
        <dbReference type="EMBL" id="AZP18601.1"/>
    </source>
</evidence>
<organism evidence="2 3">
    <name type="scientific">Streptomyces aquilus</name>
    <dbReference type="NCBI Taxonomy" id="2548456"/>
    <lineage>
        <taxon>Bacteria</taxon>
        <taxon>Bacillati</taxon>
        <taxon>Actinomycetota</taxon>
        <taxon>Actinomycetes</taxon>
        <taxon>Kitasatosporales</taxon>
        <taxon>Streptomycetaceae</taxon>
        <taxon>Streptomyces</taxon>
    </lineage>
</organism>